<feature type="coiled-coil region" evidence="1">
    <location>
        <begin position="26"/>
        <end position="53"/>
    </location>
</feature>
<dbReference type="GO" id="GO:1990116">
    <property type="term" value="P:ribosome-associated ubiquitin-dependent protein catabolic process"/>
    <property type="evidence" value="ECO:0007669"/>
    <property type="project" value="TreeGrafter"/>
</dbReference>
<dbReference type="GO" id="GO:0043023">
    <property type="term" value="F:ribosomal large subunit binding"/>
    <property type="evidence" value="ECO:0007669"/>
    <property type="project" value="TreeGrafter"/>
</dbReference>
<proteinExistence type="predicted"/>
<evidence type="ECO:0000313" key="5">
    <source>
        <dbReference type="Proteomes" id="UP000663864"/>
    </source>
</evidence>
<dbReference type="Proteomes" id="UP000663864">
    <property type="component" value="Unassembled WGS sequence"/>
</dbReference>
<accession>A0A815IFX1</accession>
<reference evidence="4" key="1">
    <citation type="submission" date="2021-02" db="EMBL/GenBank/DDBJ databases">
        <authorList>
            <person name="Nowell W R."/>
        </authorList>
    </citation>
    <scope>NUCLEOTIDE SEQUENCE</scope>
</reference>
<name>A0A815IFX1_9BILA</name>
<dbReference type="GO" id="GO:0000049">
    <property type="term" value="F:tRNA binding"/>
    <property type="evidence" value="ECO:0007669"/>
    <property type="project" value="TreeGrafter"/>
</dbReference>
<evidence type="ECO:0000256" key="1">
    <source>
        <dbReference type="SAM" id="Coils"/>
    </source>
</evidence>
<dbReference type="InterPro" id="IPR051608">
    <property type="entry name" value="RQC_Subunit_NEMF"/>
</dbReference>
<comment type="caution">
    <text evidence="4">The sequence shown here is derived from an EMBL/GenBank/DDBJ whole genome shotgun (WGS) entry which is preliminary data.</text>
</comment>
<dbReference type="AlphaFoldDB" id="A0A815IFX1"/>
<dbReference type="GO" id="GO:1990112">
    <property type="term" value="C:RQC complex"/>
    <property type="evidence" value="ECO:0007669"/>
    <property type="project" value="TreeGrafter"/>
</dbReference>
<organism evidence="4 5">
    <name type="scientific">Rotaria sordida</name>
    <dbReference type="NCBI Taxonomy" id="392033"/>
    <lineage>
        <taxon>Eukaryota</taxon>
        <taxon>Metazoa</taxon>
        <taxon>Spiralia</taxon>
        <taxon>Gnathifera</taxon>
        <taxon>Rotifera</taxon>
        <taxon>Eurotatoria</taxon>
        <taxon>Bdelloidea</taxon>
        <taxon>Philodinida</taxon>
        <taxon>Philodinidae</taxon>
        <taxon>Rotaria</taxon>
    </lineage>
</organism>
<feature type="domain" description="NFACT protein C-terminal" evidence="3">
    <location>
        <begin position="108"/>
        <end position="160"/>
    </location>
</feature>
<dbReference type="EMBL" id="CAJNOT010003158">
    <property type="protein sequence ID" value="CAF1367792.1"/>
    <property type="molecule type" value="Genomic_DNA"/>
</dbReference>
<dbReference type="PANTHER" id="PTHR15239:SF6">
    <property type="entry name" value="RIBOSOME QUALITY CONTROL COMPLEX SUBUNIT NEMF"/>
    <property type="match status" value="1"/>
</dbReference>
<dbReference type="GO" id="GO:0072344">
    <property type="term" value="P:rescue of stalled ribosome"/>
    <property type="evidence" value="ECO:0007669"/>
    <property type="project" value="TreeGrafter"/>
</dbReference>
<evidence type="ECO:0000259" key="3">
    <source>
        <dbReference type="Pfam" id="PF11923"/>
    </source>
</evidence>
<dbReference type="InterPro" id="IPR021846">
    <property type="entry name" value="NFACT-C"/>
</dbReference>
<dbReference type="PANTHER" id="PTHR15239">
    <property type="entry name" value="NUCLEAR EXPORT MEDIATOR FACTOR NEMF"/>
    <property type="match status" value="1"/>
</dbReference>
<feature type="region of interest" description="Disordered" evidence="2">
    <location>
        <begin position="54"/>
        <end position="83"/>
    </location>
</feature>
<dbReference type="Pfam" id="PF11923">
    <property type="entry name" value="NFACT-C"/>
    <property type="match status" value="1"/>
</dbReference>
<evidence type="ECO:0000256" key="2">
    <source>
        <dbReference type="SAM" id="MobiDB-lite"/>
    </source>
</evidence>
<sequence length="162" mass="18246">MLKSENYSDPKLSGCEFASSVLKGLKLGQRARLKKIKEKYKDQNEEDRQVRIELLGSAGNESEKKQQQKQNVQKKDNKIQYRPRSASVAIAITDEDEEEKAKRLSQDPRLLSTLTGQPTTDDPLTNVVGVHAPWITLNNYKYNVKVLPDSFGKKGKNVQAAS</sequence>
<gene>
    <name evidence="4" type="ORF">ZHD862_LOCUS31427</name>
</gene>
<protein>
    <recommendedName>
        <fullName evidence="3">NFACT protein C-terminal domain-containing protein</fullName>
    </recommendedName>
</protein>
<keyword evidence="1" id="KW-0175">Coiled coil</keyword>
<evidence type="ECO:0000313" key="4">
    <source>
        <dbReference type="EMBL" id="CAF1367792.1"/>
    </source>
</evidence>